<organism evidence="2 3">
    <name type="scientific">Fibrivirga algicola</name>
    <dbReference type="NCBI Taxonomy" id="2950420"/>
    <lineage>
        <taxon>Bacteria</taxon>
        <taxon>Pseudomonadati</taxon>
        <taxon>Bacteroidota</taxon>
        <taxon>Cytophagia</taxon>
        <taxon>Cytophagales</taxon>
        <taxon>Spirosomataceae</taxon>
        <taxon>Fibrivirga</taxon>
    </lineage>
</organism>
<protein>
    <submittedName>
        <fullName evidence="2">GNAT family N-acetyltransferase</fullName>
    </submittedName>
</protein>
<keyword evidence="3" id="KW-1185">Reference proteome</keyword>
<dbReference type="SUPFAM" id="SSF55729">
    <property type="entry name" value="Acyl-CoA N-acyltransferases (Nat)"/>
    <property type="match status" value="1"/>
</dbReference>
<dbReference type="InterPro" id="IPR016181">
    <property type="entry name" value="Acyl_CoA_acyltransferase"/>
</dbReference>
<dbReference type="EMBL" id="WAEL01000001">
    <property type="protein sequence ID" value="NID09238.1"/>
    <property type="molecule type" value="Genomic_DNA"/>
</dbReference>
<evidence type="ECO:0000313" key="3">
    <source>
        <dbReference type="Proteomes" id="UP000606008"/>
    </source>
</evidence>
<dbReference type="Proteomes" id="UP000606008">
    <property type="component" value="Unassembled WGS sequence"/>
</dbReference>
<reference evidence="2" key="1">
    <citation type="submission" date="2024-05" db="EMBL/GenBank/DDBJ databases">
        <authorList>
            <person name="Jung D.-H."/>
        </authorList>
    </citation>
    <scope>NUCLEOTIDE SEQUENCE</scope>
    <source>
        <strain evidence="2">JA-25</strain>
    </source>
</reference>
<evidence type="ECO:0000259" key="1">
    <source>
        <dbReference type="Pfam" id="PF13480"/>
    </source>
</evidence>
<sequence>MYQIHTYHPDPSTPVPIFSEPGFFFNEEAQLRQQDSGVYQLLTALNMQTRQVDARCALFFDKQLAVSPKLAPFGSIEFISSLPSHALADLLDALEEGVRRMGLPSIRLINYPGCYAPQQARRLAGELHRRGYRLINQFANYHLTISPTPLIEQLHASERRRLLKCQRANFDVTTWINPPIDSVVRFIRHSRQQQGYPLSIDPARLAHLMRHFPDQYPVLVVRDKTTVVSLTVAVRVRQDILYNFLPADNLAYRAYSPTVLLTDGLYAYCQQERITLLDLGIAVDEHQQPKPGLMRFKRNLGAQESAKSVWEKQVNCQ</sequence>
<proteinExistence type="predicted"/>
<dbReference type="Gene3D" id="3.40.630.30">
    <property type="match status" value="1"/>
</dbReference>
<dbReference type="RefSeq" id="WP_166690911.1">
    <property type="nucleotide sequence ID" value="NZ_WAEL01000001.1"/>
</dbReference>
<evidence type="ECO:0000313" key="2">
    <source>
        <dbReference type="EMBL" id="NID09238.1"/>
    </source>
</evidence>
<gene>
    <name evidence="2" type="ORF">F7231_03570</name>
</gene>
<name>A0ABX0QEG1_9BACT</name>
<feature type="domain" description="BioF2-like acetyltransferase" evidence="1">
    <location>
        <begin position="159"/>
        <end position="287"/>
    </location>
</feature>
<comment type="caution">
    <text evidence="2">The sequence shown here is derived from an EMBL/GenBank/DDBJ whole genome shotgun (WGS) entry which is preliminary data.</text>
</comment>
<accession>A0ABX0QEG1</accession>
<dbReference type="InterPro" id="IPR038740">
    <property type="entry name" value="BioF2-like_GNAT_dom"/>
</dbReference>
<dbReference type="Pfam" id="PF13480">
    <property type="entry name" value="Acetyltransf_6"/>
    <property type="match status" value="1"/>
</dbReference>